<organism evidence="2 3">
    <name type="scientific">Favolaschia claudopus</name>
    <dbReference type="NCBI Taxonomy" id="2862362"/>
    <lineage>
        <taxon>Eukaryota</taxon>
        <taxon>Fungi</taxon>
        <taxon>Dikarya</taxon>
        <taxon>Basidiomycota</taxon>
        <taxon>Agaricomycotina</taxon>
        <taxon>Agaricomycetes</taxon>
        <taxon>Agaricomycetidae</taxon>
        <taxon>Agaricales</taxon>
        <taxon>Marasmiineae</taxon>
        <taxon>Mycenaceae</taxon>
        <taxon>Favolaschia</taxon>
    </lineage>
</organism>
<feature type="compositionally biased region" description="Basic and acidic residues" evidence="1">
    <location>
        <begin position="79"/>
        <end position="88"/>
    </location>
</feature>
<sequence length="202" mass="22434">MSPTIGSSHNLADGMPAAQDSEPEQSKHNRQVGPLTANWEGTNSESTRNTDDKESSAWCAGCANGQICDGTMSESRETCTHDHEKISESHLPGKTGHSAEHQPENKQANEDSNAIEKEIQRRTQVAQTLSQLRESQNDCREKLQTFVKCLDRCMMEMAVILEAFPLDLTTTQTLALRAEIERVKAMKAHAIMLYQVTTSFRA</sequence>
<comment type="caution">
    <text evidence="2">The sequence shown here is derived from an EMBL/GenBank/DDBJ whole genome shotgun (WGS) entry which is preliminary data.</text>
</comment>
<protein>
    <submittedName>
        <fullName evidence="2">Uncharacterized protein</fullName>
    </submittedName>
</protein>
<gene>
    <name evidence="2" type="ORF">R3P38DRAFT_2773814</name>
</gene>
<dbReference type="Proteomes" id="UP001362999">
    <property type="component" value="Unassembled WGS sequence"/>
</dbReference>
<evidence type="ECO:0000313" key="2">
    <source>
        <dbReference type="EMBL" id="KAK7033408.1"/>
    </source>
</evidence>
<keyword evidence="3" id="KW-1185">Reference proteome</keyword>
<dbReference type="AlphaFoldDB" id="A0AAW0C3I5"/>
<feature type="region of interest" description="Disordered" evidence="1">
    <location>
        <begin position="1"/>
        <end position="56"/>
    </location>
</feature>
<feature type="compositionally biased region" description="Basic and acidic residues" evidence="1">
    <location>
        <begin position="97"/>
        <end position="111"/>
    </location>
</feature>
<accession>A0AAW0C3I5</accession>
<proteinExistence type="predicted"/>
<feature type="compositionally biased region" description="Polar residues" evidence="1">
    <location>
        <begin position="1"/>
        <end position="10"/>
    </location>
</feature>
<name>A0AAW0C3I5_9AGAR</name>
<feature type="region of interest" description="Disordered" evidence="1">
    <location>
        <begin position="79"/>
        <end position="111"/>
    </location>
</feature>
<evidence type="ECO:0000313" key="3">
    <source>
        <dbReference type="Proteomes" id="UP001362999"/>
    </source>
</evidence>
<evidence type="ECO:0000256" key="1">
    <source>
        <dbReference type="SAM" id="MobiDB-lite"/>
    </source>
</evidence>
<dbReference type="EMBL" id="JAWWNJ010000023">
    <property type="protein sequence ID" value="KAK7033408.1"/>
    <property type="molecule type" value="Genomic_DNA"/>
</dbReference>
<reference evidence="2 3" key="1">
    <citation type="journal article" date="2024" name="J Genomics">
        <title>Draft genome sequencing and assembly of Favolaschia claudopus CIRM-BRFM 2984 isolated from oak limbs.</title>
        <authorList>
            <person name="Navarro D."/>
            <person name="Drula E."/>
            <person name="Chaduli D."/>
            <person name="Cazenave R."/>
            <person name="Ahrendt S."/>
            <person name="Wang J."/>
            <person name="Lipzen A."/>
            <person name="Daum C."/>
            <person name="Barry K."/>
            <person name="Grigoriev I.V."/>
            <person name="Favel A."/>
            <person name="Rosso M.N."/>
            <person name="Martin F."/>
        </authorList>
    </citation>
    <scope>NUCLEOTIDE SEQUENCE [LARGE SCALE GENOMIC DNA]</scope>
    <source>
        <strain evidence="2 3">CIRM-BRFM 2984</strain>
    </source>
</reference>